<keyword evidence="3" id="KW-1185">Reference proteome</keyword>
<dbReference type="EMBL" id="AP022577">
    <property type="protein sequence ID" value="BBX82128.1"/>
    <property type="molecule type" value="Genomic_DNA"/>
</dbReference>
<evidence type="ECO:0000313" key="3">
    <source>
        <dbReference type="Proteomes" id="UP000465609"/>
    </source>
</evidence>
<name>A0ABN5YL54_9MYCO</name>
<accession>A0ABN5YL54</accession>
<sequence>MLPGVFPFYVTGAITASGEAWNASIVAEIVSWVRPSSTAPAWAPTSPTTPTEATSRIVLGVAVMSVMVIAMNRAFGGRSTLAERRTRLD</sequence>
<feature type="transmembrane region" description="Helical" evidence="1">
    <location>
        <begin position="57"/>
        <end position="75"/>
    </location>
</feature>
<organism evidence="2 3">
    <name type="scientific">Mycolicibacterium aubagnense</name>
    <dbReference type="NCBI Taxonomy" id="319707"/>
    <lineage>
        <taxon>Bacteria</taxon>
        <taxon>Bacillati</taxon>
        <taxon>Actinomycetota</taxon>
        <taxon>Actinomycetes</taxon>
        <taxon>Mycobacteriales</taxon>
        <taxon>Mycobacteriaceae</taxon>
        <taxon>Mycolicibacterium</taxon>
    </lineage>
</organism>
<keyword evidence="1" id="KW-0472">Membrane</keyword>
<dbReference type="PANTHER" id="PTHR42744:SF1">
    <property type="entry name" value="BINDING-PROTEIN-DEPENDENT TRANSPORT SYSTEMS INNER MEMBRANE COMPONENT"/>
    <property type="match status" value="1"/>
</dbReference>
<protein>
    <recommendedName>
        <fullName evidence="4">ABC transmembrane type-1 domain-containing protein</fullName>
    </recommendedName>
</protein>
<keyword evidence="1" id="KW-1133">Transmembrane helix</keyword>
<proteinExistence type="predicted"/>
<dbReference type="PANTHER" id="PTHR42744">
    <property type="entry name" value="BINDING-PROTEIN-DEPENDENT TRANSPORT SYSTEMS INNER MEMBRANE COMPONENT"/>
    <property type="match status" value="1"/>
</dbReference>
<evidence type="ECO:0000313" key="2">
    <source>
        <dbReference type="EMBL" id="BBX82128.1"/>
    </source>
</evidence>
<evidence type="ECO:0000256" key="1">
    <source>
        <dbReference type="SAM" id="Phobius"/>
    </source>
</evidence>
<dbReference type="Proteomes" id="UP000465609">
    <property type="component" value="Chromosome"/>
</dbReference>
<reference evidence="2 3" key="1">
    <citation type="journal article" date="2019" name="Emerg. Microbes Infect.">
        <title>Comprehensive subspecies identification of 175 nontuberculous mycobacteria species based on 7547 genomic profiles.</title>
        <authorList>
            <person name="Matsumoto Y."/>
            <person name="Kinjo T."/>
            <person name="Motooka D."/>
            <person name="Nabeya D."/>
            <person name="Jung N."/>
            <person name="Uechi K."/>
            <person name="Horii T."/>
            <person name="Iida T."/>
            <person name="Fujita J."/>
            <person name="Nakamura S."/>
        </authorList>
    </citation>
    <scope>NUCLEOTIDE SEQUENCE [LARGE SCALE GENOMIC DNA]</scope>
    <source>
        <strain evidence="2 3">JCM 15296</strain>
    </source>
</reference>
<evidence type="ECO:0008006" key="4">
    <source>
        <dbReference type="Google" id="ProtNLM"/>
    </source>
</evidence>
<keyword evidence="1" id="KW-0812">Transmembrane</keyword>
<gene>
    <name evidence="2" type="ORF">MAUB_00010</name>
</gene>